<name>A0A8X6RYA9_TRICX</name>
<accession>A0A8X6RYA9</accession>
<dbReference type="Proteomes" id="UP000887159">
    <property type="component" value="Unassembled WGS sequence"/>
</dbReference>
<comment type="caution">
    <text evidence="1">The sequence shown here is derived from an EMBL/GenBank/DDBJ whole genome shotgun (WGS) entry which is preliminary data.</text>
</comment>
<sequence length="125" mass="14241">MILNSYPAPVRETPQPDPTAHHLLRLHLPHPFSTRRGYSEREHWQFSIINILFASDDTCAEDTCLRSGLLRIQRTIPELVQAVNRTAFKRPVGFIKIFARPLHDLLFEYMAPRGEGLLPVAIGDG</sequence>
<gene>
    <name evidence="1" type="ORF">TNCV_1173171</name>
</gene>
<reference evidence="1" key="1">
    <citation type="submission" date="2020-08" db="EMBL/GenBank/DDBJ databases">
        <title>Multicomponent nature underlies the extraordinary mechanical properties of spider dragline silk.</title>
        <authorList>
            <person name="Kono N."/>
            <person name="Nakamura H."/>
            <person name="Mori M."/>
            <person name="Yoshida Y."/>
            <person name="Ohtoshi R."/>
            <person name="Malay A.D."/>
            <person name="Moran D.A.P."/>
            <person name="Tomita M."/>
            <person name="Numata K."/>
            <person name="Arakawa K."/>
        </authorList>
    </citation>
    <scope>NUCLEOTIDE SEQUENCE</scope>
</reference>
<evidence type="ECO:0000313" key="1">
    <source>
        <dbReference type="EMBL" id="GFY03359.1"/>
    </source>
</evidence>
<keyword evidence="2" id="KW-1185">Reference proteome</keyword>
<organism evidence="1 2">
    <name type="scientific">Trichonephila clavipes</name>
    <name type="common">Golden silk orbweaver</name>
    <name type="synonym">Nephila clavipes</name>
    <dbReference type="NCBI Taxonomy" id="2585209"/>
    <lineage>
        <taxon>Eukaryota</taxon>
        <taxon>Metazoa</taxon>
        <taxon>Ecdysozoa</taxon>
        <taxon>Arthropoda</taxon>
        <taxon>Chelicerata</taxon>
        <taxon>Arachnida</taxon>
        <taxon>Araneae</taxon>
        <taxon>Araneomorphae</taxon>
        <taxon>Entelegynae</taxon>
        <taxon>Araneoidea</taxon>
        <taxon>Nephilidae</taxon>
        <taxon>Trichonephila</taxon>
    </lineage>
</organism>
<dbReference type="AlphaFoldDB" id="A0A8X6RYA9"/>
<evidence type="ECO:0000313" key="2">
    <source>
        <dbReference type="Proteomes" id="UP000887159"/>
    </source>
</evidence>
<proteinExistence type="predicted"/>
<protein>
    <submittedName>
        <fullName evidence="1">Uncharacterized protein</fullName>
    </submittedName>
</protein>
<dbReference type="EMBL" id="BMAU01021236">
    <property type="protein sequence ID" value="GFY03359.1"/>
    <property type="molecule type" value="Genomic_DNA"/>
</dbReference>